<proteinExistence type="predicted"/>
<dbReference type="AlphaFoldDB" id="A0AAD6VIQ2"/>
<dbReference type="EMBL" id="JARJCW010000020">
    <property type="protein sequence ID" value="KAJ7214093.1"/>
    <property type="molecule type" value="Genomic_DNA"/>
</dbReference>
<evidence type="ECO:0000313" key="3">
    <source>
        <dbReference type="Proteomes" id="UP001219525"/>
    </source>
</evidence>
<reference evidence="2" key="1">
    <citation type="submission" date="2023-03" db="EMBL/GenBank/DDBJ databases">
        <title>Massive genome expansion in bonnet fungi (Mycena s.s.) driven by repeated elements and novel gene families across ecological guilds.</title>
        <authorList>
            <consortium name="Lawrence Berkeley National Laboratory"/>
            <person name="Harder C.B."/>
            <person name="Miyauchi S."/>
            <person name="Viragh M."/>
            <person name="Kuo A."/>
            <person name="Thoen E."/>
            <person name="Andreopoulos B."/>
            <person name="Lu D."/>
            <person name="Skrede I."/>
            <person name="Drula E."/>
            <person name="Henrissat B."/>
            <person name="Morin E."/>
            <person name="Kohler A."/>
            <person name="Barry K."/>
            <person name="LaButti K."/>
            <person name="Morin E."/>
            <person name="Salamov A."/>
            <person name="Lipzen A."/>
            <person name="Mereny Z."/>
            <person name="Hegedus B."/>
            <person name="Baldrian P."/>
            <person name="Stursova M."/>
            <person name="Weitz H."/>
            <person name="Taylor A."/>
            <person name="Grigoriev I.V."/>
            <person name="Nagy L.G."/>
            <person name="Martin F."/>
            <person name="Kauserud H."/>
        </authorList>
    </citation>
    <scope>NUCLEOTIDE SEQUENCE</scope>
    <source>
        <strain evidence="2">9144</strain>
    </source>
</reference>
<feature type="compositionally biased region" description="Polar residues" evidence="1">
    <location>
        <begin position="145"/>
        <end position="159"/>
    </location>
</feature>
<sequence>MTEKLPANWSPIALSLLDIFYLWDVTLSGTRHRATGSGVHDQGGVGIKISYTGMGGGGGVPGGLKKISRVTGIGKNTIRLQFPDMVLIGMAGPAGPSQGWETPSLYGRRGGRGGPTEVEKKLSTPYPNFESRSPLVHDGLHGSHETSQVEGTESYRTTS</sequence>
<accession>A0AAD6VIQ2</accession>
<keyword evidence="3" id="KW-1185">Reference proteome</keyword>
<dbReference type="Proteomes" id="UP001219525">
    <property type="component" value="Unassembled WGS sequence"/>
</dbReference>
<evidence type="ECO:0000256" key="1">
    <source>
        <dbReference type="SAM" id="MobiDB-lite"/>
    </source>
</evidence>
<name>A0AAD6VIQ2_9AGAR</name>
<evidence type="ECO:0000313" key="2">
    <source>
        <dbReference type="EMBL" id="KAJ7214093.1"/>
    </source>
</evidence>
<gene>
    <name evidence="2" type="ORF">GGX14DRAFT_392860</name>
</gene>
<organism evidence="2 3">
    <name type="scientific">Mycena pura</name>
    <dbReference type="NCBI Taxonomy" id="153505"/>
    <lineage>
        <taxon>Eukaryota</taxon>
        <taxon>Fungi</taxon>
        <taxon>Dikarya</taxon>
        <taxon>Basidiomycota</taxon>
        <taxon>Agaricomycotina</taxon>
        <taxon>Agaricomycetes</taxon>
        <taxon>Agaricomycetidae</taxon>
        <taxon>Agaricales</taxon>
        <taxon>Marasmiineae</taxon>
        <taxon>Mycenaceae</taxon>
        <taxon>Mycena</taxon>
    </lineage>
</organism>
<protein>
    <submittedName>
        <fullName evidence="2">Uncharacterized protein</fullName>
    </submittedName>
</protein>
<feature type="region of interest" description="Disordered" evidence="1">
    <location>
        <begin position="93"/>
        <end position="159"/>
    </location>
</feature>
<comment type="caution">
    <text evidence="2">The sequence shown here is derived from an EMBL/GenBank/DDBJ whole genome shotgun (WGS) entry which is preliminary data.</text>
</comment>